<name>A0A561EQS9_9ACTN</name>
<dbReference type="OrthoDB" id="3869138at2"/>
<dbReference type="AlphaFoldDB" id="A0A561EQS9"/>
<evidence type="ECO:0000313" key="1">
    <source>
        <dbReference type="EMBL" id="TWE17960.1"/>
    </source>
</evidence>
<proteinExistence type="predicted"/>
<protein>
    <submittedName>
        <fullName evidence="1">Uncharacterized protein</fullName>
    </submittedName>
</protein>
<sequence length="136" mass="14133">MECDEVMLTVRITSAERALLRRLAQGHRSDVSEVVADGLLDVLPTLQSTADAYRLLAALAPPAPCAQTVWLPAPLADLLVLAAATVAHATGVRLGSACAILGAIVRLWLCQDPQLLAAHLSVMHAGRPTALAAAVA</sequence>
<comment type="caution">
    <text evidence="1">The sequence shown here is derived from an EMBL/GenBank/DDBJ whole genome shotgun (WGS) entry which is preliminary data.</text>
</comment>
<dbReference type="RefSeq" id="WP_145790985.1">
    <property type="nucleotide sequence ID" value="NZ_BAAABR010000029.1"/>
</dbReference>
<accession>A0A561EQS9</accession>
<evidence type="ECO:0000313" key="2">
    <source>
        <dbReference type="Proteomes" id="UP000318416"/>
    </source>
</evidence>
<dbReference type="EMBL" id="VIVR01000001">
    <property type="protein sequence ID" value="TWE17960.1"/>
    <property type="molecule type" value="Genomic_DNA"/>
</dbReference>
<organism evidence="1 2">
    <name type="scientific">Kitasatospora atroaurantiaca</name>
    <dbReference type="NCBI Taxonomy" id="285545"/>
    <lineage>
        <taxon>Bacteria</taxon>
        <taxon>Bacillati</taxon>
        <taxon>Actinomycetota</taxon>
        <taxon>Actinomycetes</taxon>
        <taxon>Kitasatosporales</taxon>
        <taxon>Streptomycetaceae</taxon>
        <taxon>Kitasatospora</taxon>
    </lineage>
</organism>
<dbReference type="Proteomes" id="UP000318416">
    <property type="component" value="Unassembled WGS sequence"/>
</dbReference>
<gene>
    <name evidence="1" type="ORF">FB465_3007</name>
</gene>
<keyword evidence="2" id="KW-1185">Reference proteome</keyword>
<reference evidence="1 2" key="1">
    <citation type="submission" date="2019-06" db="EMBL/GenBank/DDBJ databases">
        <title>Sequencing the genomes of 1000 actinobacteria strains.</title>
        <authorList>
            <person name="Klenk H.-P."/>
        </authorList>
    </citation>
    <scope>NUCLEOTIDE SEQUENCE [LARGE SCALE GENOMIC DNA]</scope>
    <source>
        <strain evidence="1 2">DSM 41649</strain>
    </source>
</reference>